<reference evidence="2 3" key="1">
    <citation type="journal article" date="2013" name="Genome Announc.">
        <title>Draft Genome Sequence of Amycolatopsis decaplanina Strain DSM 44594T.</title>
        <authorList>
            <person name="Kaur N."/>
            <person name="Kumar S."/>
            <person name="Bala M."/>
            <person name="Raghava G.P."/>
            <person name="Mayilraj S."/>
        </authorList>
    </citation>
    <scope>NUCLEOTIDE SEQUENCE [LARGE SCALE GENOMIC DNA]</scope>
    <source>
        <strain evidence="2 3">DSM 44594</strain>
    </source>
</reference>
<dbReference type="InterPro" id="IPR002938">
    <property type="entry name" value="FAD-bd"/>
</dbReference>
<dbReference type="AlphaFoldDB" id="M2ZBJ9"/>
<feature type="domain" description="FAD-binding" evidence="1">
    <location>
        <begin position="11"/>
        <end position="347"/>
    </location>
</feature>
<dbReference type="InterPro" id="IPR036188">
    <property type="entry name" value="FAD/NAD-bd_sf"/>
</dbReference>
<accession>M2ZBJ9</accession>
<dbReference type="SUPFAM" id="SSF51905">
    <property type="entry name" value="FAD/NAD(P)-binding domain"/>
    <property type="match status" value="1"/>
</dbReference>
<protein>
    <submittedName>
        <fullName evidence="2">FAD-binding monooxygenase</fullName>
    </submittedName>
</protein>
<dbReference type="EMBL" id="AOHO01000019">
    <property type="protein sequence ID" value="EME64712.1"/>
    <property type="molecule type" value="Genomic_DNA"/>
</dbReference>
<proteinExistence type="predicted"/>
<keyword evidence="3" id="KW-1185">Reference proteome</keyword>
<keyword evidence="2" id="KW-0503">Monooxygenase</keyword>
<organism evidence="2 3">
    <name type="scientific">Amycolatopsis decaplanina DSM 44594</name>
    <dbReference type="NCBI Taxonomy" id="1284240"/>
    <lineage>
        <taxon>Bacteria</taxon>
        <taxon>Bacillati</taxon>
        <taxon>Actinomycetota</taxon>
        <taxon>Actinomycetes</taxon>
        <taxon>Pseudonocardiales</taxon>
        <taxon>Pseudonocardiaceae</taxon>
        <taxon>Amycolatopsis</taxon>
    </lineage>
</organism>
<evidence type="ECO:0000259" key="1">
    <source>
        <dbReference type="Pfam" id="PF01494"/>
    </source>
</evidence>
<dbReference type="Proteomes" id="UP000054226">
    <property type="component" value="Unassembled WGS sequence"/>
</dbReference>
<dbReference type="GO" id="GO:0004497">
    <property type="term" value="F:monooxygenase activity"/>
    <property type="evidence" value="ECO:0007669"/>
    <property type="project" value="UniProtKB-KW"/>
</dbReference>
<dbReference type="Pfam" id="PF01494">
    <property type="entry name" value="FAD_binding_3"/>
    <property type="match status" value="1"/>
</dbReference>
<dbReference type="PATRIC" id="fig|1284240.4.peg.442"/>
<keyword evidence="2" id="KW-0560">Oxidoreductase</keyword>
<name>M2ZBJ9_9PSEU</name>
<dbReference type="PANTHER" id="PTHR43422:SF3">
    <property type="entry name" value="THIAMINE THIAZOLE SYNTHASE"/>
    <property type="match status" value="1"/>
</dbReference>
<evidence type="ECO:0000313" key="3">
    <source>
        <dbReference type="Proteomes" id="UP000054226"/>
    </source>
</evidence>
<dbReference type="Gene3D" id="3.50.50.60">
    <property type="entry name" value="FAD/NAD(P)-binding domain"/>
    <property type="match status" value="1"/>
</dbReference>
<comment type="caution">
    <text evidence="2">The sequence shown here is derived from an EMBL/GenBank/DDBJ whole genome shotgun (WGS) entry which is preliminary data.</text>
</comment>
<gene>
    <name evidence="2" type="ORF">H074_02212</name>
</gene>
<evidence type="ECO:0000313" key="2">
    <source>
        <dbReference type="EMBL" id="EME64712.1"/>
    </source>
</evidence>
<dbReference type="GO" id="GO:0071949">
    <property type="term" value="F:FAD binding"/>
    <property type="evidence" value="ECO:0007669"/>
    <property type="project" value="InterPro"/>
</dbReference>
<sequence>MVMNEPVGKRAVVIGGSVAGTLAARVLSEFYREVVVVDRDKVLGVDKPRRGTPHTWHAHGLHARGYFILEELFPNLLEELRDSGVPVGDLARMKWYFNGKQVEPADSGLPSITALRPVLEHHLRQRTAAIPNVTYRERTDVHGLLATREGKRIIGVRVQARDGSSEEERLGADLVVDASGRGSRTPVWLEELGFERPAEERVKIGLAYTTRMFRKRPEMFDGWQSINPVASPAHPRGAFFGQVNEDECILSLTGILGDHPPTDPRGYLEYVKSLPVPEIYEAVKDAQPLIEPVTFKFPASSRRRYERLKRFPERLFVLGDAFCSFNPVYGQGMTVASMEAIALREHLTRRSEPDSRRFLREIGKVVNDPWEISTSGDLDFPGAEGKRTLKVKMGNAYMAKLQYAATLDPDITAAFMRVAGLIDPPTALMKPGLMLKVLRANRRRPVPGATVTELPRPGRESRAA</sequence>
<dbReference type="PANTHER" id="PTHR43422">
    <property type="entry name" value="THIAMINE THIAZOLE SYNTHASE"/>
    <property type="match status" value="1"/>
</dbReference>